<dbReference type="Gene3D" id="3.40.470.10">
    <property type="entry name" value="Uracil-DNA glycosylase-like domain"/>
    <property type="match status" value="1"/>
</dbReference>
<dbReference type="EMBL" id="OFTH01000016">
    <property type="protein sequence ID" value="SOZ57954.1"/>
    <property type="molecule type" value="Genomic_DNA"/>
</dbReference>
<dbReference type="InterPro" id="IPR005122">
    <property type="entry name" value="Uracil-DNA_glycosylase-like"/>
</dbReference>
<dbReference type="AlphaFoldDB" id="A0A375DZW6"/>
<organism evidence="2">
    <name type="scientific">Cupriavidus taiwanensis</name>
    <dbReference type="NCBI Taxonomy" id="164546"/>
    <lineage>
        <taxon>Bacteria</taxon>
        <taxon>Pseudomonadati</taxon>
        <taxon>Pseudomonadota</taxon>
        <taxon>Betaproteobacteria</taxon>
        <taxon>Burkholderiales</taxon>
        <taxon>Burkholderiaceae</taxon>
        <taxon>Cupriavidus</taxon>
    </lineage>
</organism>
<sequence>MQICPACVLAMPDTSPPQPDLHQGLPPVIDTHTRVLVLGSFPGAASLAARQYYAHPRNQFWPLLGALTGEPLPELPYAERLVRLLAHRIGVWDVLGACQREGSLDSNIRYPQANDFTRLRALAPSLRRVGFNGGTSGRFAPQFAAHGYETVVLPSSSPAHAARSFEQKLALWRSLLD</sequence>
<dbReference type="SUPFAM" id="SSF52141">
    <property type="entry name" value="Uracil-DNA glycosylase-like"/>
    <property type="match status" value="1"/>
</dbReference>
<feature type="domain" description="Uracil-DNA glycosylase-like" evidence="1">
    <location>
        <begin position="26"/>
        <end position="176"/>
    </location>
</feature>
<dbReference type="InterPro" id="IPR026353">
    <property type="entry name" value="Hypoxan-DNA_Glyclase"/>
</dbReference>
<comment type="caution">
    <text evidence="2">The sequence shown here is derived from an EMBL/GenBank/DDBJ whole genome shotgun (WGS) entry which is preliminary data.</text>
</comment>
<accession>A0A375DZW6</accession>
<dbReference type="CDD" id="cd10032">
    <property type="entry name" value="UDG-F6_HDG"/>
    <property type="match status" value="1"/>
</dbReference>
<protein>
    <recommendedName>
        <fullName evidence="1">Uracil-DNA glycosylase-like domain-containing protein</fullName>
    </recommendedName>
</protein>
<evidence type="ECO:0000313" key="2">
    <source>
        <dbReference type="EMBL" id="SOZ57954.1"/>
    </source>
</evidence>
<dbReference type="Proteomes" id="UP000256952">
    <property type="component" value="Chromosome CBM2613_a"/>
</dbReference>
<proteinExistence type="predicted"/>
<evidence type="ECO:0000259" key="1">
    <source>
        <dbReference type="SMART" id="SM00986"/>
    </source>
</evidence>
<reference evidence="2" key="1">
    <citation type="submission" date="2018-01" db="EMBL/GenBank/DDBJ databases">
        <authorList>
            <person name="Clerissi C."/>
        </authorList>
    </citation>
    <scope>NUCLEOTIDE SEQUENCE</scope>
    <source>
        <strain evidence="2">Cupriavidus taiwanensis STM 8556</strain>
    </source>
</reference>
<dbReference type="Pfam" id="PF03167">
    <property type="entry name" value="UDG"/>
    <property type="match status" value="1"/>
</dbReference>
<name>A0A375DZW6_9BURK</name>
<dbReference type="SMART" id="SM00986">
    <property type="entry name" value="UDG"/>
    <property type="match status" value="1"/>
</dbReference>
<gene>
    <name evidence="2" type="ORF">CBM2613_A230079</name>
</gene>
<dbReference type="NCBIfam" id="TIGR04274">
    <property type="entry name" value="hypoxanDNAglyco"/>
    <property type="match status" value="1"/>
</dbReference>
<dbReference type="InterPro" id="IPR036895">
    <property type="entry name" value="Uracil-DNA_glycosylase-like_sf"/>
</dbReference>
<dbReference type="SMART" id="SM00987">
    <property type="entry name" value="UreE_C"/>
    <property type="match status" value="1"/>
</dbReference>